<evidence type="ECO:0000313" key="2">
    <source>
        <dbReference type="Proteomes" id="UP000189739"/>
    </source>
</evidence>
<comment type="caution">
    <text evidence="1">The sequence shown here is derived from an EMBL/GenBank/DDBJ whole genome shotgun (WGS) entry which is preliminary data.</text>
</comment>
<organism evidence="1 2">
    <name type="scientific">Mucilaginibacter pedocola</name>
    <dbReference type="NCBI Taxonomy" id="1792845"/>
    <lineage>
        <taxon>Bacteria</taxon>
        <taxon>Pseudomonadati</taxon>
        <taxon>Bacteroidota</taxon>
        <taxon>Sphingobacteriia</taxon>
        <taxon>Sphingobacteriales</taxon>
        <taxon>Sphingobacteriaceae</taxon>
        <taxon>Mucilaginibacter</taxon>
    </lineage>
</organism>
<dbReference type="EMBL" id="MBTF01000034">
    <property type="protein sequence ID" value="OOQ58380.1"/>
    <property type="molecule type" value="Genomic_DNA"/>
</dbReference>
<dbReference type="Proteomes" id="UP000189739">
    <property type="component" value="Unassembled WGS sequence"/>
</dbReference>
<keyword evidence="2" id="KW-1185">Reference proteome</keyword>
<dbReference type="RefSeq" id="WP_078350114.1">
    <property type="nucleotide sequence ID" value="NZ_MBTF01000034.1"/>
</dbReference>
<gene>
    <name evidence="1" type="ORF">BC343_11500</name>
</gene>
<proteinExistence type="predicted"/>
<reference evidence="1 2" key="1">
    <citation type="submission" date="2016-07" db="EMBL/GenBank/DDBJ databases">
        <title>Genomic analysis of zinc-resistant bacterium Mucilaginibacter pedocola TBZ30.</title>
        <authorList>
            <person name="Huang J."/>
            <person name="Tang J."/>
        </authorList>
    </citation>
    <scope>NUCLEOTIDE SEQUENCE [LARGE SCALE GENOMIC DNA]</scope>
    <source>
        <strain evidence="1 2">TBZ30</strain>
    </source>
</reference>
<evidence type="ECO:0000313" key="1">
    <source>
        <dbReference type="EMBL" id="OOQ58380.1"/>
    </source>
</evidence>
<sequence>MGLLKFIAIGAAVGYGVNYLIKKNENGRSVLDDLVEDAPQWFDKVKQFAEEKVEQTVKAAQPNG</sequence>
<protein>
    <recommendedName>
        <fullName evidence="3">YtxH domain-containing protein</fullName>
    </recommendedName>
</protein>
<accession>A0A1S9PBP1</accession>
<evidence type="ECO:0008006" key="3">
    <source>
        <dbReference type="Google" id="ProtNLM"/>
    </source>
</evidence>
<name>A0A1S9PBP1_9SPHI</name>
<dbReference type="STRING" id="1792845.BC343_11500"/>
<dbReference type="OrthoDB" id="798795at2"/>
<dbReference type="AlphaFoldDB" id="A0A1S9PBP1"/>